<feature type="domain" description="Major facilitator superfamily (MFS) profile" evidence="2">
    <location>
        <begin position="12"/>
        <end position="403"/>
    </location>
</feature>
<feature type="transmembrane region" description="Helical" evidence="1">
    <location>
        <begin position="140"/>
        <end position="157"/>
    </location>
</feature>
<evidence type="ECO:0000313" key="3">
    <source>
        <dbReference type="EMBL" id="ABZ06796.1"/>
    </source>
</evidence>
<gene>
    <name evidence="3" type="ORF">ALOHA_HF4000141I21ctg1g18</name>
</gene>
<dbReference type="InterPro" id="IPR011701">
    <property type="entry name" value="MFS"/>
</dbReference>
<organism evidence="3">
    <name type="scientific">uncultured marine microorganism HF4000_141I21</name>
    <dbReference type="NCBI Taxonomy" id="455526"/>
    <lineage>
        <taxon>unclassified sequences</taxon>
        <taxon>environmental samples</taxon>
    </lineage>
</organism>
<dbReference type="PANTHER" id="PTHR11360">
    <property type="entry name" value="MONOCARBOXYLATE TRANSPORTER"/>
    <property type="match status" value="1"/>
</dbReference>
<protein>
    <submittedName>
        <fullName evidence="3">Putative sugar (And other) transporter</fullName>
    </submittedName>
</protein>
<dbReference type="AlphaFoldDB" id="B3T2I7"/>
<feature type="transmembrane region" description="Helical" evidence="1">
    <location>
        <begin position="379"/>
        <end position="398"/>
    </location>
</feature>
<feature type="transmembrane region" description="Helical" evidence="1">
    <location>
        <begin position="344"/>
        <end position="367"/>
    </location>
</feature>
<feature type="transmembrane region" description="Helical" evidence="1">
    <location>
        <begin position="48"/>
        <end position="69"/>
    </location>
</feature>
<keyword evidence="1" id="KW-0472">Membrane</keyword>
<dbReference type="GO" id="GO:0022857">
    <property type="term" value="F:transmembrane transporter activity"/>
    <property type="evidence" value="ECO:0007669"/>
    <property type="project" value="InterPro"/>
</dbReference>
<feature type="transmembrane region" description="Helical" evidence="1">
    <location>
        <begin position="81"/>
        <end position="98"/>
    </location>
</feature>
<feature type="transmembrane region" description="Helical" evidence="1">
    <location>
        <begin position="224"/>
        <end position="245"/>
    </location>
</feature>
<dbReference type="PANTHER" id="PTHR11360:SF284">
    <property type="entry name" value="EG:103B4.3 PROTEIN-RELATED"/>
    <property type="match status" value="1"/>
</dbReference>
<keyword evidence="1" id="KW-0812">Transmembrane</keyword>
<dbReference type="InterPro" id="IPR020846">
    <property type="entry name" value="MFS_dom"/>
</dbReference>
<dbReference type="SUPFAM" id="SSF103473">
    <property type="entry name" value="MFS general substrate transporter"/>
    <property type="match status" value="1"/>
</dbReference>
<feature type="transmembrane region" description="Helical" evidence="1">
    <location>
        <begin position="177"/>
        <end position="194"/>
    </location>
</feature>
<dbReference type="PROSITE" id="PS50850">
    <property type="entry name" value="MFS"/>
    <property type="match status" value="1"/>
</dbReference>
<evidence type="ECO:0000259" key="2">
    <source>
        <dbReference type="PROSITE" id="PS50850"/>
    </source>
</evidence>
<name>B3T2I7_9ZZZZ</name>
<accession>B3T2I7</accession>
<sequence>MIKEKFFPNKLALITLLSACGVVAISMGLRQTFGLFSDFFVKDLQSTVTQFGLAIGIQMLMWGMFAPIFGAMADKIGGNKVTIIAFVFMALGIYLLYSGPNTGIFFQINIGLLVGIGLGGTAISVQIGEVGKHFPNKTRGLAIGIVVAMASIGYFFSPLYTKFALSAFGWEKTLQTFLYFIIFGMIAGIFLFPVKKEKSTSDGIKINEQTIPEALKEALSHKGFILLSFGFFVCGFNITLVSAHIPGYIQERGFEAWTAFAILSLIGLFNIFGTLSFGYLSGKYSKKILLSILYFARGIVLILFLVLPTSTYVALGFGILYGYLWLSTIPPTNGIISQVFGTKYLAMLYGLVFFSHQIGSFFGAYLGGYFFDQYGSYDYAWYLSIALSFFATVVHLPIDEKPLPRLATT</sequence>
<reference evidence="3" key="1">
    <citation type="journal article" date="2008" name="ISME J.">
        <title>Genomic patterns of recombination, clonal divergence and environment in marine microbial populations.</title>
        <authorList>
            <person name="Konstantinidis K.T."/>
            <person name="Delong E.F."/>
        </authorList>
    </citation>
    <scope>NUCLEOTIDE SEQUENCE</scope>
</reference>
<dbReference type="InterPro" id="IPR050327">
    <property type="entry name" value="Proton-linked_MCT"/>
</dbReference>
<dbReference type="CDD" id="cd17355">
    <property type="entry name" value="MFS_YcxA_like"/>
    <property type="match status" value="1"/>
</dbReference>
<keyword evidence="1" id="KW-1133">Transmembrane helix</keyword>
<dbReference type="Pfam" id="PF07690">
    <property type="entry name" value="MFS_1"/>
    <property type="match status" value="1"/>
</dbReference>
<feature type="transmembrane region" description="Helical" evidence="1">
    <location>
        <begin position="313"/>
        <end position="332"/>
    </location>
</feature>
<dbReference type="EMBL" id="EU016585">
    <property type="protein sequence ID" value="ABZ06796.1"/>
    <property type="molecule type" value="Genomic_DNA"/>
</dbReference>
<feature type="transmembrane region" description="Helical" evidence="1">
    <location>
        <begin position="257"/>
        <end position="281"/>
    </location>
</feature>
<dbReference type="Gene3D" id="1.20.1250.20">
    <property type="entry name" value="MFS general substrate transporter like domains"/>
    <property type="match status" value="2"/>
</dbReference>
<dbReference type="InterPro" id="IPR036259">
    <property type="entry name" value="MFS_trans_sf"/>
</dbReference>
<proteinExistence type="predicted"/>
<evidence type="ECO:0000256" key="1">
    <source>
        <dbReference type="SAM" id="Phobius"/>
    </source>
</evidence>
<feature type="transmembrane region" description="Helical" evidence="1">
    <location>
        <begin position="104"/>
        <end position="128"/>
    </location>
</feature>